<dbReference type="Gene3D" id="3.30.70.270">
    <property type="match status" value="1"/>
</dbReference>
<sequence>MALGIDRSKASADNDASAGDLFERFAEISDQGILLAESHDTIFINAAFAHLLGLDLELSKPSSRYPLNTESLFEAIFQHAKTARFKSFSKLLIALQTHGKAFEETIELHNGTIIRFVGKRLRDTLYVITSSDITAQKLQKTALEKAEADNALARSALEQIETPISIKDADQKYVFANDAYRKAFRLDAETLMGKTSNELKHKHESTVSKGVDHKVLETGKARDYTEIAEDSDRNVMFFSTRKSRIATPSGENLLLCVRHDVTKLKQKESDLSKALQKAELAEQVLEQFKTPVIVRDDQYNCIFMNRAYEEFFDVNRNTIVGCDTGAFLPKELSEKMRVLDNSVFTTGTAREDENVFPRPDGSVVRTVTAKGLVIVAGHKPFVVTTVSDVTRYKMQEERLKEALEKAQLAERVLDQLSIPLHVKDEDLRSVMVNKAYSEACGRPKSKIIGQKGEHLLSSKDGGMPGYSDQDVLNHGLAQEFEATVSRADSESSPAIIRRGIARTDQNREYVVSTFTDITRLKQKETQLRDALQKAELAQQVLDRLGNPVVVKDSKLRYVMVNNAFCTMFGVARNEVAGLKPSDLVTAKEASQAEGTGLFVLSDGQTRETTSDLVAADGSHIWTQNRHSLLRAEDDDYLITVFNDVTTLREQETALKVALDKAELSEAVLDQLSNPIAVKDASLTYVMANNAFCALVGRPREAILGEPAESIFPAKVIPDLKSRDRFVLSTGKLEELDEPIPLPNGTEFASLTRKSFATTKSGEGYVVTVLNDIGVLKEREQELRAALRQAELSQLVLDTLPTPVLAKDEDLRYVMINSAFCRLFSFDKSEMLGKTIDDLSPNDRITHINEMDRKVLADGQTLRSEDTMSETSGTGLGAAIISKSLARTDNGDKYIVGVITDISDLKKREKELEDAHRVAEEQNQILTETKSQAEYDSLHDALTGLPNRRYLDQTLHEWHEGTREDELALLQIDLDRFKAINDTMGHAAGDFILQHVANVLRKSCKESDFIARIGGDEFVVLREGDIAREELEYLADQIITELNKPVAYENELCRFGASIGIDIGIASMTEHTGEVSHDPSRLMMNADIALYRAKRSGRGQFTFFSRELQKEIERTKRISDDLLDALEKNEFFPVYQPQFDAKNLELVAVEALARWRHPVLGVLDPPAFLDAARQISASDQIDQTILEKALLDLAELDLSGTFVPRIAVNVSAQRLSNPFLTNLLKKLKIPEGRLSFEVHESTVLDHASDELRDRISKISDLGIDIEIDNFGTGQSSFLGMLSTSPKRMKIARDLVKPITTSPEHRKLLQAVIDMGRAVSLEVGCEGVETIDHVHMLRDMGCDILQGYGLAKPMTRERLAEFAAQDWKIAALA</sequence>
<dbReference type="InterPro" id="IPR052155">
    <property type="entry name" value="Biofilm_reg_signaling"/>
</dbReference>
<dbReference type="InterPro" id="IPR000160">
    <property type="entry name" value="GGDEF_dom"/>
</dbReference>
<dbReference type="CDD" id="cd01949">
    <property type="entry name" value="GGDEF"/>
    <property type="match status" value="1"/>
</dbReference>
<dbReference type="InterPro" id="IPR000014">
    <property type="entry name" value="PAS"/>
</dbReference>
<dbReference type="CDD" id="cd00130">
    <property type="entry name" value="PAS"/>
    <property type="match status" value="3"/>
</dbReference>
<name>A0A562T102_9HYPH</name>
<dbReference type="PANTHER" id="PTHR44757:SF2">
    <property type="entry name" value="BIOFILM ARCHITECTURE MAINTENANCE PROTEIN MBAA"/>
    <property type="match status" value="1"/>
</dbReference>
<dbReference type="PANTHER" id="PTHR44757">
    <property type="entry name" value="DIGUANYLATE CYCLASE DGCP"/>
    <property type="match status" value="1"/>
</dbReference>
<proteinExistence type="predicted"/>
<dbReference type="SMART" id="SM00052">
    <property type="entry name" value="EAL"/>
    <property type="match status" value="1"/>
</dbReference>
<feature type="coiled-coil region" evidence="1">
    <location>
        <begin position="901"/>
        <end position="928"/>
    </location>
</feature>
<dbReference type="SUPFAM" id="SSF141868">
    <property type="entry name" value="EAL domain-like"/>
    <property type="match status" value="1"/>
</dbReference>
<accession>A0A562T102</accession>
<dbReference type="PROSITE" id="PS50887">
    <property type="entry name" value="GGDEF"/>
    <property type="match status" value="1"/>
</dbReference>
<feature type="domain" description="PAS" evidence="2">
    <location>
        <begin position="533"/>
        <end position="577"/>
    </location>
</feature>
<dbReference type="SMART" id="SM00267">
    <property type="entry name" value="GGDEF"/>
    <property type="match status" value="1"/>
</dbReference>
<dbReference type="NCBIfam" id="TIGR00254">
    <property type="entry name" value="GGDEF"/>
    <property type="match status" value="1"/>
</dbReference>
<protein>
    <submittedName>
        <fullName evidence="5">PAS domain S-box-containing protein/diguanylate cyclase (GGDEF)-like protein</fullName>
    </submittedName>
</protein>
<dbReference type="SUPFAM" id="SSF55785">
    <property type="entry name" value="PYP-like sensor domain (PAS domain)"/>
    <property type="match status" value="6"/>
</dbReference>
<comment type="caution">
    <text evidence="5">The sequence shown here is derived from an EMBL/GenBank/DDBJ whole genome shotgun (WGS) entry which is preliminary data.</text>
</comment>
<dbReference type="InterPro" id="IPR035965">
    <property type="entry name" value="PAS-like_dom_sf"/>
</dbReference>
<dbReference type="PROSITE" id="PS50112">
    <property type="entry name" value="PAS"/>
    <property type="match status" value="3"/>
</dbReference>
<dbReference type="RefSeq" id="WP_145343506.1">
    <property type="nucleotide sequence ID" value="NZ_VLLF01000005.1"/>
</dbReference>
<feature type="domain" description="EAL" evidence="3">
    <location>
        <begin position="1114"/>
        <end position="1365"/>
    </location>
</feature>
<evidence type="ECO:0000313" key="6">
    <source>
        <dbReference type="Proteomes" id="UP000320593"/>
    </source>
</evidence>
<evidence type="ECO:0000259" key="4">
    <source>
        <dbReference type="PROSITE" id="PS50887"/>
    </source>
</evidence>
<dbReference type="Pfam" id="PF00990">
    <property type="entry name" value="GGDEF"/>
    <property type="match status" value="1"/>
</dbReference>
<dbReference type="EMBL" id="VLLF01000005">
    <property type="protein sequence ID" value="TWI87152.1"/>
    <property type="molecule type" value="Genomic_DNA"/>
</dbReference>
<dbReference type="Pfam" id="PF13188">
    <property type="entry name" value="PAS_8"/>
    <property type="match status" value="1"/>
</dbReference>
<keyword evidence="6" id="KW-1185">Reference proteome</keyword>
<dbReference type="Pfam" id="PF13426">
    <property type="entry name" value="PAS_9"/>
    <property type="match status" value="1"/>
</dbReference>
<evidence type="ECO:0000259" key="2">
    <source>
        <dbReference type="PROSITE" id="PS50112"/>
    </source>
</evidence>
<dbReference type="CDD" id="cd01948">
    <property type="entry name" value="EAL"/>
    <property type="match status" value="1"/>
</dbReference>
<dbReference type="PROSITE" id="PS50883">
    <property type="entry name" value="EAL"/>
    <property type="match status" value="1"/>
</dbReference>
<dbReference type="OrthoDB" id="9814202at2"/>
<dbReference type="NCBIfam" id="TIGR00229">
    <property type="entry name" value="sensory_box"/>
    <property type="match status" value="4"/>
</dbReference>
<dbReference type="SMART" id="SM00091">
    <property type="entry name" value="PAS"/>
    <property type="match status" value="6"/>
</dbReference>
<dbReference type="Pfam" id="PF00563">
    <property type="entry name" value="EAL"/>
    <property type="match status" value="1"/>
</dbReference>
<dbReference type="InterPro" id="IPR035919">
    <property type="entry name" value="EAL_sf"/>
</dbReference>
<dbReference type="InterPro" id="IPR043128">
    <property type="entry name" value="Rev_trsase/Diguanyl_cyclase"/>
</dbReference>
<dbReference type="InterPro" id="IPR013656">
    <property type="entry name" value="PAS_4"/>
</dbReference>
<dbReference type="Proteomes" id="UP000320593">
    <property type="component" value="Unassembled WGS sequence"/>
</dbReference>
<evidence type="ECO:0000259" key="3">
    <source>
        <dbReference type="PROSITE" id="PS50883"/>
    </source>
</evidence>
<keyword evidence="1" id="KW-0175">Coiled coil</keyword>
<dbReference type="Gene3D" id="3.20.20.450">
    <property type="entry name" value="EAL domain"/>
    <property type="match status" value="1"/>
</dbReference>
<feature type="domain" description="GGDEF" evidence="4">
    <location>
        <begin position="964"/>
        <end position="1105"/>
    </location>
</feature>
<reference evidence="5 6" key="1">
    <citation type="submission" date="2019-07" db="EMBL/GenBank/DDBJ databases">
        <title>Genomic Encyclopedia of Archaeal and Bacterial Type Strains, Phase II (KMG-II): from individual species to whole genera.</title>
        <authorList>
            <person name="Goeker M."/>
        </authorList>
    </citation>
    <scope>NUCLEOTIDE SEQUENCE [LARGE SCALE GENOMIC DNA]</scope>
    <source>
        <strain evidence="5 6">ATCC BAA-252</strain>
    </source>
</reference>
<evidence type="ECO:0000313" key="5">
    <source>
        <dbReference type="EMBL" id="TWI87152.1"/>
    </source>
</evidence>
<dbReference type="InterPro" id="IPR029787">
    <property type="entry name" value="Nucleotide_cyclase"/>
</dbReference>
<gene>
    <name evidence="5" type="ORF">JM93_02391</name>
</gene>
<feature type="domain" description="PAS" evidence="2">
    <location>
        <begin position="788"/>
        <end position="858"/>
    </location>
</feature>
<evidence type="ECO:0000256" key="1">
    <source>
        <dbReference type="SAM" id="Coils"/>
    </source>
</evidence>
<feature type="domain" description="PAS" evidence="2">
    <location>
        <begin position="149"/>
        <end position="219"/>
    </location>
</feature>
<dbReference type="InterPro" id="IPR001633">
    <property type="entry name" value="EAL_dom"/>
</dbReference>
<organism evidence="5 6">
    <name type="scientific">Roseibium hamelinense</name>
    <dbReference type="NCBI Taxonomy" id="150831"/>
    <lineage>
        <taxon>Bacteria</taxon>
        <taxon>Pseudomonadati</taxon>
        <taxon>Pseudomonadota</taxon>
        <taxon>Alphaproteobacteria</taxon>
        <taxon>Hyphomicrobiales</taxon>
        <taxon>Stappiaceae</taxon>
        <taxon>Roseibium</taxon>
    </lineage>
</organism>
<dbReference type="Pfam" id="PF08448">
    <property type="entry name" value="PAS_4"/>
    <property type="match status" value="4"/>
</dbReference>
<dbReference type="SUPFAM" id="SSF55073">
    <property type="entry name" value="Nucleotide cyclase"/>
    <property type="match status" value="1"/>
</dbReference>
<dbReference type="Gene3D" id="3.30.450.20">
    <property type="entry name" value="PAS domain"/>
    <property type="match status" value="6"/>
</dbReference>